<feature type="region of interest" description="Disordered" evidence="2">
    <location>
        <begin position="174"/>
        <end position="197"/>
    </location>
</feature>
<evidence type="ECO:0000256" key="1">
    <source>
        <dbReference type="SAM" id="Coils"/>
    </source>
</evidence>
<organism evidence="4 5">
    <name type="scientific">Caldimonas thermodepolymerans</name>
    <dbReference type="NCBI Taxonomy" id="215580"/>
    <lineage>
        <taxon>Bacteria</taxon>
        <taxon>Pseudomonadati</taxon>
        <taxon>Pseudomonadota</taxon>
        <taxon>Betaproteobacteria</taxon>
        <taxon>Burkholderiales</taxon>
        <taxon>Sphaerotilaceae</taxon>
        <taxon>Caldimonas</taxon>
    </lineage>
</organism>
<evidence type="ECO:0000313" key="4">
    <source>
        <dbReference type="EMBL" id="TCP09936.1"/>
    </source>
</evidence>
<dbReference type="Proteomes" id="UP000294772">
    <property type="component" value="Unassembled WGS sequence"/>
</dbReference>
<feature type="compositionally biased region" description="Low complexity" evidence="2">
    <location>
        <begin position="187"/>
        <end position="197"/>
    </location>
</feature>
<reference evidence="4 5" key="1">
    <citation type="submission" date="2019-03" db="EMBL/GenBank/DDBJ databases">
        <title>Genomic Encyclopedia of Type Strains, Phase IV (KMG-IV): sequencing the most valuable type-strain genomes for metagenomic binning, comparative biology and taxonomic classification.</title>
        <authorList>
            <person name="Goeker M."/>
        </authorList>
    </citation>
    <scope>NUCLEOTIDE SEQUENCE [LARGE SCALE GENOMIC DNA]</scope>
    <source>
        <strain evidence="4 5">DSM 15264</strain>
    </source>
</reference>
<keyword evidence="3" id="KW-0732">Signal</keyword>
<feature type="signal peptide" evidence="3">
    <location>
        <begin position="1"/>
        <end position="20"/>
    </location>
</feature>
<dbReference type="AlphaFoldDB" id="A0AA46HXT4"/>
<feature type="chain" id="PRO_5041365218" evidence="3">
    <location>
        <begin position="21"/>
        <end position="197"/>
    </location>
</feature>
<protein>
    <submittedName>
        <fullName evidence="4">Uncharacterized protein</fullName>
    </submittedName>
</protein>
<gene>
    <name evidence="4" type="ORF">EV676_101519</name>
</gene>
<dbReference type="PROSITE" id="PS51257">
    <property type="entry name" value="PROKAR_LIPOPROTEIN"/>
    <property type="match status" value="1"/>
</dbReference>
<name>A0AA46HXT4_9BURK</name>
<evidence type="ECO:0000256" key="3">
    <source>
        <dbReference type="SAM" id="SignalP"/>
    </source>
</evidence>
<feature type="coiled-coil region" evidence="1">
    <location>
        <begin position="139"/>
        <end position="173"/>
    </location>
</feature>
<sequence>MLPRSLLLFCCLVCLATACAPLPEVTDVKQVKVPVRVDVPVPVSVRDPVDQANRHVLEYAERLRRMSLPELQQEIVRLNESPVTPVSTLELALVFGQTRIPGDLPKAIALLESLTRSTEPDAAPWQPMARMTLARFLDLRRLEEQVDRQHLQLRESQRRIDQLNEKLEALKAIERSLAPRPAPAPAPAASGVRPASP</sequence>
<proteinExistence type="predicted"/>
<evidence type="ECO:0000313" key="5">
    <source>
        <dbReference type="Proteomes" id="UP000294772"/>
    </source>
</evidence>
<accession>A0AA46HXT4</accession>
<keyword evidence="1" id="KW-0175">Coiled coil</keyword>
<evidence type="ECO:0000256" key="2">
    <source>
        <dbReference type="SAM" id="MobiDB-lite"/>
    </source>
</evidence>
<dbReference type="EMBL" id="SLXF01000001">
    <property type="protein sequence ID" value="TCP09936.1"/>
    <property type="molecule type" value="Genomic_DNA"/>
</dbReference>
<comment type="caution">
    <text evidence="4">The sequence shown here is derived from an EMBL/GenBank/DDBJ whole genome shotgun (WGS) entry which is preliminary data.</text>
</comment>
<dbReference type="RefSeq" id="WP_132763307.1">
    <property type="nucleotide sequence ID" value="NZ_CALFFA010000021.1"/>
</dbReference>